<comment type="similarity">
    <text evidence="1">Belongs to the UPF0065 (bug) family.</text>
</comment>
<dbReference type="InterPro" id="IPR005064">
    <property type="entry name" value="BUG"/>
</dbReference>
<keyword evidence="2" id="KW-0614">Plasmid</keyword>
<dbReference type="KEGG" id="axy:AXYL_06684"/>
<evidence type="ECO:0000313" key="3">
    <source>
        <dbReference type="Proteomes" id="UP000006876"/>
    </source>
</evidence>
<sequence>MMFIYMNDWGDLKQAAHQHTKETDMKFTYMLAATLVGGLILAPLAPAAAEAVYPSKPIRVIVPFAAGGATDQVARLLATKVSASLGTPVVVENRPGANGNIGAETVAQAAPDGYTLLHSTSALGFTAAFGQKVSYALDKNLEPVSLLIDQPLLIMASNPLGVANVADLKAYARQHPGKLNYGSSGTGNLTHLAMFVLLQAAGIEATHIPYKGGAGAFPDFVAGRLDLFADPINSAYPYVRDGRVKALAVTGMQRSALLPDVPTASEVILPGFQMGAWQALMAPAGTPPEVIARVNHAYVVALKDSEVTARLASQGAVAKATSPQEFRTFLSAEIERWKKVVQDSGIQLD</sequence>
<dbReference type="EMBL" id="CP002289">
    <property type="protein sequence ID" value="ADP19968.1"/>
    <property type="molecule type" value="Genomic_DNA"/>
</dbReference>
<name>E3HY14_ACHXA</name>
<dbReference type="Gene3D" id="3.40.190.150">
    <property type="entry name" value="Bordetella uptake gene, domain 1"/>
    <property type="match status" value="1"/>
</dbReference>
<geneLocation type="plasmid" evidence="2 3">
    <name>pA82</name>
</geneLocation>
<accession>E3HY14</accession>
<dbReference type="PANTHER" id="PTHR42928:SF5">
    <property type="entry name" value="BLR1237 PROTEIN"/>
    <property type="match status" value="1"/>
</dbReference>
<dbReference type="Gene3D" id="3.40.190.10">
    <property type="entry name" value="Periplasmic binding protein-like II"/>
    <property type="match status" value="1"/>
</dbReference>
<dbReference type="Proteomes" id="UP000006876">
    <property type="component" value="Plasmid pA82"/>
</dbReference>
<dbReference type="PIRSF" id="PIRSF017082">
    <property type="entry name" value="YflP"/>
    <property type="match status" value="1"/>
</dbReference>
<dbReference type="InterPro" id="IPR042100">
    <property type="entry name" value="Bug_dom1"/>
</dbReference>
<evidence type="ECO:0000256" key="1">
    <source>
        <dbReference type="ARBA" id="ARBA00006987"/>
    </source>
</evidence>
<dbReference type="AlphaFoldDB" id="E3HY14"/>
<evidence type="ECO:0000313" key="2">
    <source>
        <dbReference type="EMBL" id="ADP19968.1"/>
    </source>
</evidence>
<dbReference type="Pfam" id="PF03401">
    <property type="entry name" value="TctC"/>
    <property type="match status" value="1"/>
</dbReference>
<dbReference type="CDD" id="cd13578">
    <property type="entry name" value="PBP2_Bug27"/>
    <property type="match status" value="1"/>
</dbReference>
<dbReference type="eggNOG" id="COG3181">
    <property type="taxonomic scope" value="Bacteria"/>
</dbReference>
<dbReference type="HOGENOM" id="CLU_045683_0_0_4"/>
<protein>
    <submittedName>
        <fullName evidence="2">Extra-cytoplasmic solute receptor family protein 185</fullName>
    </submittedName>
</protein>
<gene>
    <name evidence="2" type="ordered locus">AXYL_06684</name>
</gene>
<dbReference type="SUPFAM" id="SSF53850">
    <property type="entry name" value="Periplasmic binding protein-like II"/>
    <property type="match status" value="1"/>
</dbReference>
<organism evidence="2 3">
    <name type="scientific">Achromobacter xylosoxidans (strain A8)</name>
    <dbReference type="NCBI Taxonomy" id="762376"/>
    <lineage>
        <taxon>Bacteria</taxon>
        <taxon>Pseudomonadati</taxon>
        <taxon>Pseudomonadota</taxon>
        <taxon>Betaproteobacteria</taxon>
        <taxon>Burkholderiales</taxon>
        <taxon>Alcaligenaceae</taxon>
        <taxon>Achromobacter</taxon>
    </lineage>
</organism>
<proteinExistence type="inferred from homology"/>
<reference evidence="3" key="1">
    <citation type="journal article" date="2011" name="J. Bacteriol.">
        <title>Complete genome sequence of the haloaromatic acid-degrading bacterium Achromobacter xylosoxidans A8.</title>
        <authorList>
            <person name="Strnad H."/>
            <person name="Ridl J."/>
            <person name="Paces J."/>
            <person name="Kolar M."/>
            <person name="Vlcek C."/>
            <person name="Paces V."/>
        </authorList>
    </citation>
    <scope>NUCLEOTIDE SEQUENCE [LARGE SCALE GENOMIC DNA]</scope>
    <source>
        <strain evidence="3">A8</strain>
        <plasmid evidence="3">pA82</plasmid>
    </source>
</reference>
<dbReference type="PANTHER" id="PTHR42928">
    <property type="entry name" value="TRICARBOXYLATE-BINDING PROTEIN"/>
    <property type="match status" value="1"/>
</dbReference>
<keyword evidence="2" id="KW-0675">Receptor</keyword>